<evidence type="ECO:0000313" key="1">
    <source>
        <dbReference type="EMBL" id="CDZ96630.1"/>
    </source>
</evidence>
<proteinExistence type="predicted"/>
<accession>A0A0F7SEZ6</accession>
<protein>
    <submittedName>
        <fullName evidence="1">Uncharacterized protein</fullName>
    </submittedName>
</protein>
<reference evidence="1" key="1">
    <citation type="submission" date="2014-08" db="EMBL/GenBank/DDBJ databases">
        <authorList>
            <person name="Sharma Rahul"/>
            <person name="Thines Marco"/>
        </authorList>
    </citation>
    <scope>NUCLEOTIDE SEQUENCE</scope>
</reference>
<organism evidence="1">
    <name type="scientific">Phaffia rhodozyma</name>
    <name type="common">Yeast</name>
    <name type="synonym">Xanthophyllomyces dendrorhous</name>
    <dbReference type="NCBI Taxonomy" id="264483"/>
    <lineage>
        <taxon>Eukaryota</taxon>
        <taxon>Fungi</taxon>
        <taxon>Dikarya</taxon>
        <taxon>Basidiomycota</taxon>
        <taxon>Agaricomycotina</taxon>
        <taxon>Tremellomycetes</taxon>
        <taxon>Cystofilobasidiales</taxon>
        <taxon>Mrakiaceae</taxon>
        <taxon>Phaffia</taxon>
    </lineage>
</organism>
<dbReference type="EMBL" id="LN483163">
    <property type="protein sequence ID" value="CDZ96630.1"/>
    <property type="molecule type" value="Genomic_DNA"/>
</dbReference>
<dbReference type="AlphaFoldDB" id="A0A0F7SEZ6"/>
<name>A0A0F7SEZ6_PHARH</name>
<sequence>MTILAPGSLILSMLLRGSPSLLNRKSETFPRLHEFTRNVRDIAVSKRGLT</sequence>